<dbReference type="InterPro" id="IPR017441">
    <property type="entry name" value="Protein_kinase_ATP_BS"/>
</dbReference>
<evidence type="ECO:0000256" key="7">
    <source>
        <dbReference type="ARBA" id="ARBA00022741"/>
    </source>
</evidence>
<dbReference type="InterPro" id="IPR000719">
    <property type="entry name" value="Prot_kinase_dom"/>
</dbReference>
<evidence type="ECO:0000313" key="19">
    <source>
        <dbReference type="Proteomes" id="UP000775213"/>
    </source>
</evidence>
<dbReference type="FunFam" id="3.80.10.10:FF:000410">
    <property type="entry name" value="Leucine-rich repeat receptor-like protein kinase PXL1"/>
    <property type="match status" value="1"/>
</dbReference>
<proteinExistence type="inferred from homology"/>
<dbReference type="FunFam" id="1.10.510.10:FF:000400">
    <property type="entry name" value="MDIS1-interacting receptor like kinase 1"/>
    <property type="match status" value="1"/>
</dbReference>
<dbReference type="Gene3D" id="3.80.10.10">
    <property type="entry name" value="Ribonuclease Inhibitor"/>
    <property type="match status" value="4"/>
</dbReference>
<reference evidence="18 19" key="1">
    <citation type="journal article" date="2021" name="Hortic Res">
        <title>Chromosome-scale assembly of the Dendrobium chrysotoxum genome enhances the understanding of orchid evolution.</title>
        <authorList>
            <person name="Zhang Y."/>
            <person name="Zhang G.Q."/>
            <person name="Zhang D."/>
            <person name="Liu X.D."/>
            <person name="Xu X.Y."/>
            <person name="Sun W.H."/>
            <person name="Yu X."/>
            <person name="Zhu X."/>
            <person name="Wang Z.W."/>
            <person name="Zhao X."/>
            <person name="Zhong W.Y."/>
            <person name="Chen H."/>
            <person name="Yin W.L."/>
            <person name="Huang T."/>
            <person name="Niu S.C."/>
            <person name="Liu Z.J."/>
        </authorList>
    </citation>
    <scope>NUCLEOTIDE SEQUENCE [LARGE SCALE GENOMIC DNA]</scope>
    <source>
        <strain evidence="18">Lindl</strain>
    </source>
</reference>
<dbReference type="GO" id="GO:0004672">
    <property type="term" value="F:protein kinase activity"/>
    <property type="evidence" value="ECO:0007669"/>
    <property type="project" value="InterPro"/>
</dbReference>
<dbReference type="InterPro" id="IPR013210">
    <property type="entry name" value="LRR_N_plant-typ"/>
</dbReference>
<dbReference type="SUPFAM" id="SSF52047">
    <property type="entry name" value="RNI-like"/>
    <property type="match status" value="1"/>
</dbReference>
<evidence type="ECO:0000256" key="10">
    <source>
        <dbReference type="ARBA" id="ARBA00022989"/>
    </source>
</evidence>
<evidence type="ECO:0000256" key="14">
    <source>
        <dbReference type="PROSITE-ProRule" id="PRU10141"/>
    </source>
</evidence>
<evidence type="ECO:0000259" key="17">
    <source>
        <dbReference type="PROSITE" id="PS50011"/>
    </source>
</evidence>
<gene>
    <name evidence="18" type="ORF">IEQ34_015023</name>
</gene>
<dbReference type="InterPro" id="IPR001611">
    <property type="entry name" value="Leu-rich_rpt"/>
</dbReference>
<keyword evidence="6" id="KW-0677">Repeat</keyword>
<dbReference type="InterPro" id="IPR011009">
    <property type="entry name" value="Kinase-like_dom_sf"/>
</dbReference>
<dbReference type="FunFam" id="3.80.10.10:FF:000412">
    <property type="entry name" value="Leucine-rich repeat receptor-like protein kinase PXL1"/>
    <property type="match status" value="1"/>
</dbReference>
<evidence type="ECO:0000256" key="16">
    <source>
        <dbReference type="SAM" id="SignalP"/>
    </source>
</evidence>
<dbReference type="FunFam" id="3.80.10.10:FF:000095">
    <property type="entry name" value="LRR receptor-like serine/threonine-protein kinase GSO1"/>
    <property type="match status" value="1"/>
</dbReference>
<evidence type="ECO:0000256" key="5">
    <source>
        <dbReference type="ARBA" id="ARBA00022692"/>
    </source>
</evidence>
<dbReference type="InterPro" id="IPR032675">
    <property type="entry name" value="LRR_dom_sf"/>
</dbReference>
<accession>A0AAV7GLS1</accession>
<keyword evidence="4" id="KW-0808">Transferase</keyword>
<comment type="caution">
    <text evidence="18">The sequence shown here is derived from an EMBL/GenBank/DDBJ whole genome shotgun (WGS) entry which is preliminary data.</text>
</comment>
<keyword evidence="11 15" id="KW-0472">Membrane</keyword>
<dbReference type="FunFam" id="3.80.10.10:FF:000221">
    <property type="entry name" value="Leucine-rich repeat receptor-like protein kinase PXL1"/>
    <property type="match status" value="1"/>
</dbReference>
<evidence type="ECO:0000256" key="6">
    <source>
        <dbReference type="ARBA" id="ARBA00022737"/>
    </source>
</evidence>
<dbReference type="Pfam" id="PF13855">
    <property type="entry name" value="LRR_8"/>
    <property type="match status" value="2"/>
</dbReference>
<sequence>MKKKTRITARKKKFLLFFIAFVSSHASLIVDEASALLAVKSGLVDPLNALGDWKIATATAAGGHCNLTGVQCNAEGFVERLDLSHMNLSGVISFDNFRNLPALTHLNLCCNSFASFLPETLPILAELDELDISDNDFAGIFPVGVGSFPRLTTLNVSGNNFAGILPADVGNASLLETLDLRGCFFTGTIPKTYKNLQNLKFLGLSGNNLTGALPTELGQFAYLETLIIGYNGFEGNIPAEFGNLTNLRYLDMAVGSLSGPIPAELGKLPLLSIVYLYRNNLQGEIPKEFGNISSLVSLDLSDNLISGKIPQELVKLTNLQLLNLMCNKLEGSLPSGFGDLPQLQILELWNNSLTGPLPSNLGRKSLLQWLDVSSNSFSGGIPESVCCGGSLTKLILFNNNFSGPIPAGLSTCQSLVRVRIQNNRINGTVPAGLGQLPRLQRLEIADNEFSGEIPEDLSSSNSLSFIDFSGNRLQLSLPANILSIPTLQIFVASGNELAGEIPSDVEGCSALGTLDLSRNRLAGIIPASLTSCQRLINLNLSDNELTGEIPKAIALMPTLAILDLSHNSLTGSLPQNMGSSPALETLNISYNKLSGKVPANGILRTMNPDDLAGNPDLCGGVLPSCSENYPVPESLRRPSSHIKHIVTWWLVTISAILATAGGFVLARRLYARWYIGTSCCPDRFDEDLTSGGGGGAWPWRLTAFQRLNFTTADVLACIKDSNVVGMGATGIVYKADIQRHHAVIAVKKLWRSAAGGRGDDAGEFVGEVNLLGRLRHRNIVRMLGYLYNDTETMLLYEYMANGSLWEALHGEAVAEAGVLVDWVSRYNVAAGVAQGLAYLHHDCHPPVIHRDVKSSNILLDVNLDARIADFGLARTLMRKNETVSTIAGSYGYIAPEYGYTMKVDQKSDIYSFGVVLMELITGRKPVEAEFGEDQDIVGWVMNRLRTDRPPADELLDRSIAGKCKHVQEEMLLLLRIALLCTARWPKDRPSMRNVLTMLTEAKPRRKSNSAGGAVGLPFVAGKDVRPVFMAAPPDSNYV</sequence>
<dbReference type="Gene3D" id="1.10.510.10">
    <property type="entry name" value="Transferase(Phosphotransferase) domain 1"/>
    <property type="match status" value="1"/>
</dbReference>
<feature type="signal peptide" evidence="16">
    <location>
        <begin position="1"/>
        <end position="26"/>
    </location>
</feature>
<keyword evidence="3" id="KW-0433">Leucine-rich repeat</keyword>
<dbReference type="PANTHER" id="PTHR48056">
    <property type="entry name" value="LRR RECEPTOR-LIKE SERINE/THREONINE-PROTEIN KINASE-RELATED"/>
    <property type="match status" value="1"/>
</dbReference>
<keyword evidence="13" id="KW-0325">Glycoprotein</keyword>
<evidence type="ECO:0000256" key="8">
    <source>
        <dbReference type="ARBA" id="ARBA00022777"/>
    </source>
</evidence>
<protein>
    <recommendedName>
        <fullName evidence="17">Protein kinase domain-containing protein</fullName>
    </recommendedName>
</protein>
<dbReference type="SUPFAM" id="SSF56112">
    <property type="entry name" value="Protein kinase-like (PK-like)"/>
    <property type="match status" value="1"/>
</dbReference>
<dbReference type="AlphaFoldDB" id="A0AAV7GLS1"/>
<dbReference type="SUPFAM" id="SSF52058">
    <property type="entry name" value="L domain-like"/>
    <property type="match status" value="1"/>
</dbReference>
<keyword evidence="19" id="KW-1185">Reference proteome</keyword>
<evidence type="ECO:0000256" key="12">
    <source>
        <dbReference type="ARBA" id="ARBA00023170"/>
    </source>
</evidence>
<dbReference type="PANTHER" id="PTHR48056:SF26">
    <property type="entry name" value="MDIS1-INTERACTING RECEPTOR LIKE KINASE 1"/>
    <property type="match status" value="1"/>
</dbReference>
<keyword evidence="8" id="KW-0418">Kinase</keyword>
<dbReference type="SMART" id="SM00220">
    <property type="entry name" value="S_TKc"/>
    <property type="match status" value="1"/>
</dbReference>
<comment type="subcellular location">
    <subcellularLocation>
        <location evidence="1">Cell membrane</location>
        <topology evidence="1">Single-pass membrane protein</topology>
    </subcellularLocation>
</comment>
<evidence type="ECO:0000256" key="9">
    <source>
        <dbReference type="ARBA" id="ARBA00022840"/>
    </source>
</evidence>
<name>A0AAV7GLS1_DENCH</name>
<keyword evidence="9 14" id="KW-0067">ATP-binding</keyword>
<dbReference type="GO" id="GO:0005886">
    <property type="term" value="C:plasma membrane"/>
    <property type="evidence" value="ECO:0007669"/>
    <property type="project" value="UniProtKB-SubCell"/>
</dbReference>
<dbReference type="GO" id="GO:0005524">
    <property type="term" value="F:ATP binding"/>
    <property type="evidence" value="ECO:0007669"/>
    <property type="project" value="UniProtKB-UniRule"/>
</dbReference>
<evidence type="ECO:0000313" key="18">
    <source>
        <dbReference type="EMBL" id="KAH0457116.1"/>
    </source>
</evidence>
<dbReference type="Proteomes" id="UP000775213">
    <property type="component" value="Unassembled WGS sequence"/>
</dbReference>
<dbReference type="Pfam" id="PF00069">
    <property type="entry name" value="Pkinase"/>
    <property type="match status" value="1"/>
</dbReference>
<dbReference type="PROSITE" id="PS00108">
    <property type="entry name" value="PROTEIN_KINASE_ST"/>
    <property type="match status" value="1"/>
</dbReference>
<feature type="domain" description="Protein kinase" evidence="17">
    <location>
        <begin position="718"/>
        <end position="1019"/>
    </location>
</feature>
<evidence type="ECO:0000256" key="1">
    <source>
        <dbReference type="ARBA" id="ARBA00004162"/>
    </source>
</evidence>
<evidence type="ECO:0000256" key="2">
    <source>
        <dbReference type="ARBA" id="ARBA00008684"/>
    </source>
</evidence>
<feature type="transmembrane region" description="Helical" evidence="15">
    <location>
        <begin position="646"/>
        <end position="666"/>
    </location>
</feature>
<keyword evidence="12" id="KW-0675">Receptor</keyword>
<evidence type="ECO:0000256" key="13">
    <source>
        <dbReference type="ARBA" id="ARBA00023180"/>
    </source>
</evidence>
<dbReference type="InterPro" id="IPR050647">
    <property type="entry name" value="Plant_LRR-RLKs"/>
</dbReference>
<comment type="similarity">
    <text evidence="2">Belongs to the protein kinase superfamily. Ser/Thr protein kinase family.</text>
</comment>
<dbReference type="InterPro" id="IPR008271">
    <property type="entry name" value="Ser/Thr_kinase_AS"/>
</dbReference>
<dbReference type="PRINTS" id="PR00019">
    <property type="entry name" value="LEURICHRPT"/>
</dbReference>
<evidence type="ECO:0000256" key="4">
    <source>
        <dbReference type="ARBA" id="ARBA00022679"/>
    </source>
</evidence>
<dbReference type="Pfam" id="PF08263">
    <property type="entry name" value="LRRNT_2"/>
    <property type="match status" value="1"/>
</dbReference>
<dbReference type="FunFam" id="3.30.200.20:FF:000730">
    <property type="entry name" value="Putative leucine-rich repeat receptor-like protein kinase family protein"/>
    <property type="match status" value="1"/>
</dbReference>
<feature type="binding site" evidence="14">
    <location>
        <position position="748"/>
    </location>
    <ligand>
        <name>ATP</name>
        <dbReference type="ChEBI" id="CHEBI:30616"/>
    </ligand>
</feature>
<keyword evidence="10 15" id="KW-1133">Transmembrane helix</keyword>
<dbReference type="GO" id="GO:0033612">
    <property type="term" value="F:receptor serine/threonine kinase binding"/>
    <property type="evidence" value="ECO:0007669"/>
    <property type="project" value="TreeGrafter"/>
</dbReference>
<dbReference type="PROSITE" id="PS00107">
    <property type="entry name" value="PROTEIN_KINASE_ATP"/>
    <property type="match status" value="1"/>
</dbReference>
<dbReference type="InterPro" id="IPR003591">
    <property type="entry name" value="Leu-rich_rpt_typical-subtyp"/>
</dbReference>
<evidence type="ECO:0000256" key="15">
    <source>
        <dbReference type="SAM" id="Phobius"/>
    </source>
</evidence>
<dbReference type="Pfam" id="PF00560">
    <property type="entry name" value="LRR_1"/>
    <property type="match status" value="10"/>
</dbReference>
<evidence type="ECO:0000256" key="3">
    <source>
        <dbReference type="ARBA" id="ARBA00022614"/>
    </source>
</evidence>
<dbReference type="EMBL" id="JAGFBR010000013">
    <property type="protein sequence ID" value="KAH0457116.1"/>
    <property type="molecule type" value="Genomic_DNA"/>
</dbReference>
<feature type="chain" id="PRO_5043787270" description="Protein kinase domain-containing protein" evidence="16">
    <location>
        <begin position="27"/>
        <end position="1038"/>
    </location>
</feature>
<keyword evidence="7 14" id="KW-0547">Nucleotide-binding</keyword>
<evidence type="ECO:0000256" key="11">
    <source>
        <dbReference type="ARBA" id="ARBA00023136"/>
    </source>
</evidence>
<organism evidence="18 19">
    <name type="scientific">Dendrobium chrysotoxum</name>
    <name type="common">Orchid</name>
    <dbReference type="NCBI Taxonomy" id="161865"/>
    <lineage>
        <taxon>Eukaryota</taxon>
        <taxon>Viridiplantae</taxon>
        <taxon>Streptophyta</taxon>
        <taxon>Embryophyta</taxon>
        <taxon>Tracheophyta</taxon>
        <taxon>Spermatophyta</taxon>
        <taxon>Magnoliopsida</taxon>
        <taxon>Liliopsida</taxon>
        <taxon>Asparagales</taxon>
        <taxon>Orchidaceae</taxon>
        <taxon>Epidendroideae</taxon>
        <taxon>Malaxideae</taxon>
        <taxon>Dendrobiinae</taxon>
        <taxon>Dendrobium</taxon>
    </lineage>
</organism>
<keyword evidence="5 15" id="KW-0812">Transmembrane</keyword>
<dbReference type="SMART" id="SM00369">
    <property type="entry name" value="LRR_TYP"/>
    <property type="match status" value="8"/>
</dbReference>
<dbReference type="PROSITE" id="PS50011">
    <property type="entry name" value="PROTEIN_KINASE_DOM"/>
    <property type="match status" value="1"/>
</dbReference>
<dbReference type="Gene3D" id="3.30.200.20">
    <property type="entry name" value="Phosphorylase Kinase, domain 1"/>
    <property type="match status" value="1"/>
</dbReference>
<keyword evidence="16" id="KW-0732">Signal</keyword>